<evidence type="ECO:0000256" key="3">
    <source>
        <dbReference type="ARBA" id="ARBA00022692"/>
    </source>
</evidence>
<sequence>MKEDLFDKLERENLKIASFYKRVLAYLIDNLILSCIVFVIFYNQFSMAKDAFEVTQILGNFSLGFMLLHFFYHSLFTYMYGASLGKMVCKIIILDEDLLDKPTLKQSCIRSAIRQISDIAFMLGFVWALGNNLRKTWEDYVARTIVVNAA</sequence>
<evidence type="ECO:0000256" key="1">
    <source>
        <dbReference type="ARBA" id="ARBA00004651"/>
    </source>
</evidence>
<organism evidence="8 9">
    <name type="scientific">Campylobacter novaezeelandiae</name>
    <dbReference type="NCBI Taxonomy" id="2267891"/>
    <lineage>
        <taxon>Bacteria</taxon>
        <taxon>Pseudomonadati</taxon>
        <taxon>Campylobacterota</taxon>
        <taxon>Epsilonproteobacteria</taxon>
        <taxon>Campylobacterales</taxon>
        <taxon>Campylobacteraceae</taxon>
        <taxon>Campylobacter</taxon>
    </lineage>
</organism>
<accession>A0A4Q9JTN1</accession>
<feature type="transmembrane region" description="Helical" evidence="6">
    <location>
        <begin position="57"/>
        <end position="80"/>
    </location>
</feature>
<dbReference type="AlphaFoldDB" id="A0A4Q9JTN1"/>
<evidence type="ECO:0000256" key="6">
    <source>
        <dbReference type="SAM" id="Phobius"/>
    </source>
</evidence>
<evidence type="ECO:0000259" key="7">
    <source>
        <dbReference type="Pfam" id="PF06271"/>
    </source>
</evidence>
<dbReference type="OrthoDB" id="5358104at2"/>
<keyword evidence="2" id="KW-1003">Cell membrane</keyword>
<dbReference type="GO" id="GO:0005886">
    <property type="term" value="C:plasma membrane"/>
    <property type="evidence" value="ECO:0007669"/>
    <property type="project" value="UniProtKB-SubCell"/>
</dbReference>
<dbReference type="InterPro" id="IPR051791">
    <property type="entry name" value="Pra-immunoreactive"/>
</dbReference>
<dbReference type="InterPro" id="IPR010432">
    <property type="entry name" value="RDD"/>
</dbReference>
<evidence type="ECO:0000313" key="8">
    <source>
        <dbReference type="EMBL" id="TBR79913.1"/>
    </source>
</evidence>
<keyword evidence="3 6" id="KW-0812">Transmembrane</keyword>
<evidence type="ECO:0000256" key="2">
    <source>
        <dbReference type="ARBA" id="ARBA00022475"/>
    </source>
</evidence>
<dbReference type="Proteomes" id="UP000292583">
    <property type="component" value="Unassembled WGS sequence"/>
</dbReference>
<feature type="transmembrane region" description="Helical" evidence="6">
    <location>
        <begin position="23"/>
        <end position="45"/>
    </location>
</feature>
<evidence type="ECO:0000313" key="9">
    <source>
        <dbReference type="Proteomes" id="UP000292583"/>
    </source>
</evidence>
<dbReference type="PANTHER" id="PTHR36115">
    <property type="entry name" value="PROLINE-RICH ANTIGEN HOMOLOG-RELATED"/>
    <property type="match status" value="1"/>
</dbReference>
<dbReference type="EMBL" id="QPGR01000012">
    <property type="protein sequence ID" value="TBR79913.1"/>
    <property type="molecule type" value="Genomic_DNA"/>
</dbReference>
<evidence type="ECO:0000256" key="4">
    <source>
        <dbReference type="ARBA" id="ARBA00022989"/>
    </source>
</evidence>
<proteinExistence type="predicted"/>
<reference evidence="8 9" key="1">
    <citation type="submission" date="2018-07" db="EMBL/GenBank/DDBJ databases">
        <title>Campylobacter zealandensis sp. nov., isolated from birds and water in New Zealand.</title>
        <authorList>
            <person name="Wilkinson D.A."/>
            <person name="Biggs P.J."/>
            <person name="French N.P."/>
            <person name="Midwinter A.C."/>
        </authorList>
    </citation>
    <scope>NUCLEOTIDE SEQUENCE [LARGE SCALE GENOMIC DNA]</scope>
    <source>
        <strain evidence="8 9">B423b</strain>
    </source>
</reference>
<comment type="caution">
    <text evidence="8">The sequence shown here is derived from an EMBL/GenBank/DDBJ whole genome shotgun (WGS) entry which is preliminary data.</text>
</comment>
<name>A0A4Q9JTN1_9BACT</name>
<dbReference type="PANTHER" id="PTHR36115:SF4">
    <property type="entry name" value="MEMBRANE PROTEIN"/>
    <property type="match status" value="1"/>
</dbReference>
<keyword evidence="9" id="KW-1185">Reference proteome</keyword>
<dbReference type="RefSeq" id="WP_131163463.1">
    <property type="nucleotide sequence ID" value="NZ_CP076657.1"/>
</dbReference>
<keyword evidence="5 6" id="KW-0472">Membrane</keyword>
<protein>
    <submittedName>
        <fullName evidence="8">RDD family protein</fullName>
    </submittedName>
</protein>
<feature type="domain" description="RDD" evidence="7">
    <location>
        <begin position="17"/>
        <end position="142"/>
    </location>
</feature>
<comment type="subcellular location">
    <subcellularLocation>
        <location evidence="1">Cell membrane</location>
        <topology evidence="1">Multi-pass membrane protein</topology>
    </subcellularLocation>
</comment>
<keyword evidence="4 6" id="KW-1133">Transmembrane helix</keyword>
<dbReference type="Pfam" id="PF06271">
    <property type="entry name" value="RDD"/>
    <property type="match status" value="1"/>
</dbReference>
<gene>
    <name evidence="8" type="ORF">DU473_06285</name>
</gene>
<evidence type="ECO:0000256" key="5">
    <source>
        <dbReference type="ARBA" id="ARBA00023136"/>
    </source>
</evidence>